<reference evidence="1 2" key="1">
    <citation type="submission" date="2016-02" db="EMBL/GenBank/DDBJ databases">
        <title>Genome analysis of coral dinoflagellate symbionts highlights evolutionary adaptations to a symbiotic lifestyle.</title>
        <authorList>
            <person name="Aranda M."/>
            <person name="Li Y."/>
            <person name="Liew Y.J."/>
            <person name="Baumgarten S."/>
            <person name="Simakov O."/>
            <person name="Wilson M."/>
            <person name="Piel J."/>
            <person name="Ashoor H."/>
            <person name="Bougouffa S."/>
            <person name="Bajic V.B."/>
            <person name="Ryu T."/>
            <person name="Ravasi T."/>
            <person name="Bayer T."/>
            <person name="Micklem G."/>
            <person name="Kim H."/>
            <person name="Bhak J."/>
            <person name="Lajeunesse T.C."/>
            <person name="Voolstra C.R."/>
        </authorList>
    </citation>
    <scope>NUCLEOTIDE SEQUENCE [LARGE SCALE GENOMIC DNA]</scope>
    <source>
        <strain evidence="1 2">CCMP2467</strain>
    </source>
</reference>
<gene>
    <name evidence="1" type="ORF">AK812_SmicGene36473</name>
</gene>
<evidence type="ECO:0000313" key="2">
    <source>
        <dbReference type="Proteomes" id="UP000186817"/>
    </source>
</evidence>
<protein>
    <submittedName>
        <fullName evidence="1">Uncharacterized protein</fullName>
    </submittedName>
</protein>
<proteinExistence type="predicted"/>
<accession>A0A1Q9CIT8</accession>
<dbReference type="EMBL" id="LSRX01001161">
    <property type="protein sequence ID" value="OLP82842.1"/>
    <property type="molecule type" value="Genomic_DNA"/>
</dbReference>
<dbReference type="OrthoDB" id="418107at2759"/>
<dbReference type="PROSITE" id="PS51257">
    <property type="entry name" value="PROKAR_LIPOPROTEIN"/>
    <property type="match status" value="1"/>
</dbReference>
<organism evidence="1 2">
    <name type="scientific">Symbiodinium microadriaticum</name>
    <name type="common">Dinoflagellate</name>
    <name type="synonym">Zooxanthella microadriatica</name>
    <dbReference type="NCBI Taxonomy" id="2951"/>
    <lineage>
        <taxon>Eukaryota</taxon>
        <taxon>Sar</taxon>
        <taxon>Alveolata</taxon>
        <taxon>Dinophyceae</taxon>
        <taxon>Suessiales</taxon>
        <taxon>Symbiodiniaceae</taxon>
        <taxon>Symbiodinium</taxon>
    </lineage>
</organism>
<comment type="caution">
    <text evidence="1">The sequence shown here is derived from an EMBL/GenBank/DDBJ whole genome shotgun (WGS) entry which is preliminary data.</text>
</comment>
<name>A0A1Q9CIT8_SYMMI</name>
<sequence>MSWRLGSPVFVQDDAQLVGRMTGVASPSITMSCPYLSSQLIYKAELLQKDFLQALVADEDKADARVRLKEVLEGKLDGAVICVQDMSEIKFCIDKECKIVEWTPKMENQSPIESLAPERLSLDNANCTDAWLSVVPWRSATGSIVGAVASFQDAEEVDRRLGEADWIRVAWLH</sequence>
<evidence type="ECO:0000313" key="1">
    <source>
        <dbReference type="EMBL" id="OLP82842.1"/>
    </source>
</evidence>
<dbReference type="AlphaFoldDB" id="A0A1Q9CIT8"/>
<dbReference type="Proteomes" id="UP000186817">
    <property type="component" value="Unassembled WGS sequence"/>
</dbReference>
<keyword evidence="2" id="KW-1185">Reference proteome</keyword>